<protein>
    <recommendedName>
        <fullName evidence="4">DUF1440 domain-containing protein</fullName>
    </recommendedName>
</protein>
<dbReference type="RefSeq" id="WP_262687531.1">
    <property type="nucleotide sequence ID" value="NZ_JAOQIO010000107.1"/>
</dbReference>
<feature type="transmembrane region" description="Helical" evidence="1">
    <location>
        <begin position="54"/>
        <end position="72"/>
    </location>
</feature>
<organism evidence="2 3">
    <name type="scientific">Paenibacillus baimaensis</name>
    <dbReference type="NCBI Taxonomy" id="2982185"/>
    <lineage>
        <taxon>Bacteria</taxon>
        <taxon>Bacillati</taxon>
        <taxon>Bacillota</taxon>
        <taxon>Bacilli</taxon>
        <taxon>Bacillales</taxon>
        <taxon>Paenibacillaceae</taxon>
        <taxon>Paenibacillus</taxon>
    </lineage>
</organism>
<feature type="transmembrane region" description="Helical" evidence="1">
    <location>
        <begin position="5"/>
        <end position="22"/>
    </location>
</feature>
<keyword evidence="1" id="KW-0472">Membrane</keyword>
<evidence type="ECO:0000256" key="1">
    <source>
        <dbReference type="SAM" id="Phobius"/>
    </source>
</evidence>
<comment type="caution">
    <text evidence="2">The sequence shown here is derived from an EMBL/GenBank/DDBJ whole genome shotgun (WGS) entry which is preliminary data.</text>
</comment>
<dbReference type="EMBL" id="JAOQIO010000107">
    <property type="protein sequence ID" value="MCU6796685.1"/>
    <property type="molecule type" value="Genomic_DNA"/>
</dbReference>
<evidence type="ECO:0000313" key="3">
    <source>
        <dbReference type="Proteomes" id="UP001652445"/>
    </source>
</evidence>
<feature type="transmembrane region" description="Helical" evidence="1">
    <location>
        <begin position="84"/>
        <end position="102"/>
    </location>
</feature>
<reference evidence="2 3" key="1">
    <citation type="submission" date="2022-09" db="EMBL/GenBank/DDBJ databases">
        <authorList>
            <person name="Han X.L."/>
            <person name="Wang Q."/>
            <person name="Lu T."/>
        </authorList>
    </citation>
    <scope>NUCLEOTIDE SEQUENCE [LARGE SCALE GENOMIC DNA]</scope>
    <source>
        <strain evidence="2 3">WQ 127069</strain>
    </source>
</reference>
<evidence type="ECO:0000313" key="2">
    <source>
        <dbReference type="EMBL" id="MCU6796685.1"/>
    </source>
</evidence>
<proteinExistence type="predicted"/>
<name>A0ABT2UPU8_9BACL</name>
<dbReference type="Proteomes" id="UP001652445">
    <property type="component" value="Unassembled WGS sequence"/>
</dbReference>
<keyword evidence="1" id="KW-0812">Transmembrane</keyword>
<sequence>MQRAIWAGIGAGLFIGIFFRIVEFEWKIRVYTLLLNVDYVPVLRDLTLTEATEFSIHMIISAVAALVFYKLIRLKDYAKRIVQTFVLWSVIVGAVLYLTTMLSSKTPAIYDVSAITVWLVGHAMYGFLLALLMGRRAPR</sequence>
<evidence type="ECO:0008006" key="4">
    <source>
        <dbReference type="Google" id="ProtNLM"/>
    </source>
</evidence>
<keyword evidence="1" id="KW-1133">Transmembrane helix</keyword>
<gene>
    <name evidence="2" type="ORF">OB236_31620</name>
</gene>
<keyword evidence="3" id="KW-1185">Reference proteome</keyword>
<feature type="transmembrane region" description="Helical" evidence="1">
    <location>
        <begin position="108"/>
        <end position="133"/>
    </location>
</feature>
<accession>A0ABT2UPU8</accession>